<dbReference type="RefSeq" id="WP_027637090.1">
    <property type="nucleotide sequence ID" value="NZ_CANCWB010000004.1"/>
</dbReference>
<dbReference type="AlphaFoldDB" id="A0A2S7FB43"/>
<evidence type="ECO:0000313" key="5">
    <source>
        <dbReference type="Proteomes" id="UP000238081"/>
    </source>
</evidence>
<dbReference type="Proteomes" id="UP000474042">
    <property type="component" value="Unassembled WGS sequence"/>
</dbReference>
<proteinExistence type="predicted"/>
<dbReference type="Proteomes" id="UP000238081">
    <property type="component" value="Unassembled WGS sequence"/>
</dbReference>
<evidence type="ECO:0000313" key="4">
    <source>
        <dbReference type="EMBL" id="PPV15133.1"/>
    </source>
</evidence>
<dbReference type="EMBL" id="WOFV02000017">
    <property type="protein sequence ID" value="NAS17692.1"/>
    <property type="molecule type" value="Genomic_DNA"/>
</dbReference>
<accession>A0A2S7FB43</accession>
<reference evidence="3 6" key="2">
    <citation type="submission" date="2020-01" db="EMBL/GenBank/DDBJ databases">
        <title>Genome sequence of a 1,3-propanediol producer, Clostridium butyricum S3.</title>
        <authorList>
            <person name="Zhou J."/>
        </authorList>
    </citation>
    <scope>NUCLEOTIDE SEQUENCE [LARGE SCALE GENOMIC DNA]</scope>
    <source>
        <strain evidence="3 6">S3</strain>
    </source>
</reference>
<gene>
    <name evidence="4" type="ORF">AWN73_12715</name>
    <name evidence="3" type="ORF">GND98_007360</name>
</gene>
<dbReference type="PANTHER" id="PTHR14969">
    <property type="entry name" value="SPHINGOSINE-1-PHOSPHATE PHOSPHOHYDROLASE"/>
    <property type="match status" value="1"/>
</dbReference>
<dbReference type="InterPro" id="IPR000326">
    <property type="entry name" value="PAP2/HPO"/>
</dbReference>
<dbReference type="SMART" id="SM00014">
    <property type="entry name" value="acidPPc"/>
    <property type="match status" value="1"/>
</dbReference>
<feature type="domain" description="Phosphatidic acid phosphatase type 2/haloperoxidase" evidence="2">
    <location>
        <begin position="53"/>
        <end position="163"/>
    </location>
</feature>
<protein>
    <submittedName>
        <fullName evidence="3">Phosphatase PAP2 family protein</fullName>
    </submittedName>
    <submittedName>
        <fullName evidence="4">Phosphatidylglycerophosphatase</fullName>
    </submittedName>
</protein>
<feature type="transmembrane region" description="Helical" evidence="1">
    <location>
        <begin position="148"/>
        <end position="164"/>
    </location>
</feature>
<evidence type="ECO:0000259" key="2">
    <source>
        <dbReference type="SMART" id="SM00014"/>
    </source>
</evidence>
<dbReference type="Gene3D" id="1.20.144.10">
    <property type="entry name" value="Phosphatidic acid phosphatase type 2/haloperoxidase"/>
    <property type="match status" value="1"/>
</dbReference>
<comment type="caution">
    <text evidence="4">The sequence shown here is derived from an EMBL/GenBank/DDBJ whole genome shotgun (WGS) entry which is preliminary data.</text>
</comment>
<dbReference type="SUPFAM" id="SSF48317">
    <property type="entry name" value="Acid phosphatase/Vanadium-dependent haloperoxidase"/>
    <property type="match status" value="1"/>
</dbReference>
<dbReference type="EMBL" id="LRDH01000102">
    <property type="protein sequence ID" value="PPV15133.1"/>
    <property type="molecule type" value="Genomic_DNA"/>
</dbReference>
<organism evidence="4 5">
    <name type="scientific">Clostridium butyricum</name>
    <dbReference type="NCBI Taxonomy" id="1492"/>
    <lineage>
        <taxon>Bacteria</taxon>
        <taxon>Bacillati</taxon>
        <taxon>Bacillota</taxon>
        <taxon>Clostridia</taxon>
        <taxon>Eubacteriales</taxon>
        <taxon>Clostridiaceae</taxon>
        <taxon>Clostridium</taxon>
    </lineage>
</organism>
<evidence type="ECO:0000313" key="6">
    <source>
        <dbReference type="Proteomes" id="UP000474042"/>
    </source>
</evidence>
<evidence type="ECO:0000256" key="1">
    <source>
        <dbReference type="SAM" id="Phobius"/>
    </source>
</evidence>
<dbReference type="InterPro" id="IPR036938">
    <property type="entry name" value="PAP2/HPO_sf"/>
</dbReference>
<feature type="transmembrane region" description="Helical" evidence="1">
    <location>
        <begin position="107"/>
        <end position="136"/>
    </location>
</feature>
<dbReference type="Pfam" id="PF01569">
    <property type="entry name" value="PAP2"/>
    <property type="match status" value="1"/>
</dbReference>
<keyword evidence="1" id="KW-0812">Transmembrane</keyword>
<keyword evidence="1" id="KW-0472">Membrane</keyword>
<name>A0A2S7FB43_CLOBU</name>
<evidence type="ECO:0000313" key="3">
    <source>
        <dbReference type="EMBL" id="NAS17692.1"/>
    </source>
</evidence>
<sequence>MNEQQYIKITSYFRKTKLREKIVIYLCKYTPLIVVFCYFATLTTLLITKSEKLILFLLIPATNFIFITFLRKILNRPRPYDVFNHIPLVKYTPGKGKSFPSRHTSSAFIIAISYFYINYVYLGLFMLIVAIIIGLSRIIAGVHFPKDIIAAIVISIIWAFIGFNI</sequence>
<feature type="transmembrane region" description="Helical" evidence="1">
    <location>
        <begin position="53"/>
        <end position="70"/>
    </location>
</feature>
<reference evidence="4 5" key="1">
    <citation type="submission" date="2016-01" db="EMBL/GenBank/DDBJ databases">
        <title>Characterization of the Clostridium difficile lineages that are prevalent in Hong Kong and China.</title>
        <authorList>
            <person name="Kwok J.S.-L."/>
            <person name="Lam W.-Y."/>
            <person name="Ip M."/>
            <person name="Chan T.-F."/>
            <person name="Hawkey P.M."/>
            <person name="Tsui S.K.-W."/>
        </authorList>
    </citation>
    <scope>NUCLEOTIDE SEQUENCE [LARGE SCALE GENOMIC DNA]</scope>
    <source>
        <strain evidence="4 5">300064</strain>
    </source>
</reference>
<dbReference type="CDD" id="cd01610">
    <property type="entry name" value="PAP2_like"/>
    <property type="match status" value="1"/>
</dbReference>
<feature type="transmembrane region" description="Helical" evidence="1">
    <location>
        <begin position="22"/>
        <end position="47"/>
    </location>
</feature>
<keyword evidence="1" id="KW-1133">Transmembrane helix</keyword>
<dbReference type="PANTHER" id="PTHR14969:SF13">
    <property type="entry name" value="AT30094P"/>
    <property type="match status" value="1"/>
</dbReference>